<comment type="caution">
    <text evidence="1">The sequence shown here is derived from an EMBL/GenBank/DDBJ whole genome shotgun (WGS) entry which is preliminary data.</text>
</comment>
<reference evidence="2" key="1">
    <citation type="submission" date="2015-08" db="EMBL/GenBank/DDBJ databases">
        <title>Genome sequencing project for genomic taxonomy and phylogenomics of Bacillus-like bacteria.</title>
        <authorList>
            <person name="Liu B."/>
            <person name="Wang J."/>
            <person name="Zhu Y."/>
            <person name="Liu G."/>
            <person name="Chen Q."/>
            <person name="Chen Z."/>
            <person name="Lan J."/>
            <person name="Che J."/>
            <person name="Ge C."/>
            <person name="Shi H."/>
            <person name="Pan Z."/>
            <person name="Liu X."/>
        </authorList>
    </citation>
    <scope>NUCLEOTIDE SEQUENCE [LARGE SCALE GENOMIC DNA]</scope>
    <source>
        <strain evidence="2">FJAT-22460</strain>
    </source>
</reference>
<accession>A0A0M1P0X0</accession>
<organism evidence="1 2">
    <name type="scientific">Paenibacillus solani</name>
    <dbReference type="NCBI Taxonomy" id="1705565"/>
    <lineage>
        <taxon>Bacteria</taxon>
        <taxon>Bacillati</taxon>
        <taxon>Bacillota</taxon>
        <taxon>Bacilli</taxon>
        <taxon>Bacillales</taxon>
        <taxon>Paenibacillaceae</taxon>
        <taxon>Paenibacillus</taxon>
    </lineage>
</organism>
<dbReference type="AlphaFoldDB" id="A0A0M1P0X0"/>
<evidence type="ECO:0000313" key="2">
    <source>
        <dbReference type="Proteomes" id="UP000036932"/>
    </source>
</evidence>
<dbReference type="EMBL" id="LIUT01000001">
    <property type="protein sequence ID" value="KOR88153.1"/>
    <property type="molecule type" value="Genomic_DNA"/>
</dbReference>
<protein>
    <submittedName>
        <fullName evidence="1">Uncharacterized protein</fullName>
    </submittedName>
</protein>
<evidence type="ECO:0000313" key="1">
    <source>
        <dbReference type="EMBL" id="KOR88153.1"/>
    </source>
</evidence>
<name>A0A0M1P0X0_9BACL</name>
<proteinExistence type="predicted"/>
<gene>
    <name evidence="1" type="ORF">AM231_02665</name>
</gene>
<dbReference type="Proteomes" id="UP000036932">
    <property type="component" value="Unassembled WGS sequence"/>
</dbReference>
<dbReference type="PATRIC" id="fig|1705565.3.peg.2407"/>
<keyword evidence="2" id="KW-1185">Reference proteome</keyword>
<sequence length="132" mass="14688">MCILEHSVRLDDSAAAVQMDGLTAMISANGFGRASKAYIMYQKAGSSTIKGVNASNPETNSLTVRTYFCRALFFMRGFIVKVIDIQQENIQLVQDKTTRDISLGSCLCEKTVRTHISNVIYLEAPKKPIHRK</sequence>